<dbReference type="InterPro" id="IPR022655">
    <property type="entry name" value="DUF1553"/>
</dbReference>
<evidence type="ECO:0000313" key="5">
    <source>
        <dbReference type="Proteomes" id="UP001317629"/>
    </source>
</evidence>
<sequence>MKKTAKKAYLAMLMSVSLAALAVAAEVKPNDSAAAAPEAPKAASPSSKPHWSWLPVQAQFVPVVKQKEWVRSPLDAFVLAKIEGKSLAPSKDADRATFIRRATLDAWGIVPAPEEVDAFVNDTASDAYEKLVDRLLASPRYGERQARLWLDLARYADSTGFQNDNTRPNLFRYRDYVIKAFNEDKPYSRFIQEQIAGDEIAPNDQDVLVATGFLAGYPDNSNSRDLVQRKYQITTDIVDTIGQAVLGTTVSCARCHNHKSDKFTQRDYFSLQAFFANTAFQEKAPAKKGEQELAYEKAQAIYDEATKDIRAKQKAIIDGVYEAALKYHKERYLTDSRESIFKPKDQWNALDRWVNHRLDAVTDRPQLAAYLRYAAEDKSAPEHSPEAVQKYEEYQKLQRELQKFADKKPARGANTFTTATELGHPDAPPTYVLFGGNHEKPLEEVQPAFPEAITGEKPDIKPTATSSGRRTALASWLASATNPLTARVFVNRVWNQYFGKGIVGTVSDFGKAGDKPTNPELLDYLADHFVKDGWSVKKLHRDILLSSTYRQSSDFREDIAKADPENKLLAVFPRKRLEAEEIRDSVLVASGKLNEEIGGPSVFPPLPANVSGGNNFNADPAWTTSKDPKDHARRSLYIFTRRSLPYPLLETFDMANAQQIHSKRDVTTTPLQALTLYNSDQFFQWSQALAGRVINEAGPDETARIDRLYQILFSRKATDAEKEALRAFLDQHQKTIAQKAEDGKLAIALPIGAKEKPSDPLRASAFVDLVHTVMNSNDFVYRF</sequence>
<feature type="chain" id="PRO_5045238812" evidence="1">
    <location>
        <begin position="23"/>
        <end position="783"/>
    </location>
</feature>
<name>A0ABN6VKP4_9HYPH</name>
<accession>A0ABN6VKP4</accession>
<dbReference type="Pfam" id="PF07583">
    <property type="entry name" value="PSCyt2"/>
    <property type="match status" value="1"/>
</dbReference>
<dbReference type="InterPro" id="IPR011444">
    <property type="entry name" value="DUF1549"/>
</dbReference>
<gene>
    <name evidence="4" type="ORF">SS37A_31760</name>
</gene>
<feature type="domain" description="DUF1549" evidence="2">
    <location>
        <begin position="73"/>
        <end position="278"/>
    </location>
</feature>
<reference evidence="4 5" key="1">
    <citation type="journal article" date="2023" name="Int. J. Syst. Evol. Microbiol.">
        <title>Methylocystis iwaonis sp. nov., a type II methane-oxidizing bacterium from surface soil of a rice paddy field in Japan, and emended description of the genus Methylocystis (ex Whittenbury et al. 1970) Bowman et al. 1993.</title>
        <authorList>
            <person name="Kaise H."/>
            <person name="Sawadogo J.B."/>
            <person name="Alam M.S."/>
            <person name="Ueno C."/>
            <person name="Dianou D."/>
            <person name="Shinjo R."/>
            <person name="Asakawa S."/>
        </authorList>
    </citation>
    <scope>NUCLEOTIDE SEQUENCE [LARGE SCALE GENOMIC DNA]</scope>
    <source>
        <strain evidence="4 5">SS37A-Re</strain>
    </source>
</reference>
<dbReference type="Proteomes" id="UP001317629">
    <property type="component" value="Chromosome"/>
</dbReference>
<dbReference type="RefSeq" id="WP_281929141.1">
    <property type="nucleotide sequence ID" value="NZ_AP027142.1"/>
</dbReference>
<feature type="domain" description="DUF1553" evidence="3">
    <location>
        <begin position="469"/>
        <end position="729"/>
    </location>
</feature>
<proteinExistence type="predicted"/>
<dbReference type="EMBL" id="AP027142">
    <property type="protein sequence ID" value="BDV35647.1"/>
    <property type="molecule type" value="Genomic_DNA"/>
</dbReference>
<protein>
    <submittedName>
        <fullName evidence="4">Chromosome segregation protein</fullName>
    </submittedName>
</protein>
<evidence type="ECO:0000256" key="1">
    <source>
        <dbReference type="SAM" id="SignalP"/>
    </source>
</evidence>
<keyword evidence="1" id="KW-0732">Signal</keyword>
<evidence type="ECO:0000259" key="3">
    <source>
        <dbReference type="Pfam" id="PF07587"/>
    </source>
</evidence>
<dbReference type="PANTHER" id="PTHR35889:SF3">
    <property type="entry name" value="F-BOX DOMAIN-CONTAINING PROTEIN"/>
    <property type="match status" value="1"/>
</dbReference>
<dbReference type="Pfam" id="PF07587">
    <property type="entry name" value="PSD1"/>
    <property type="match status" value="1"/>
</dbReference>
<evidence type="ECO:0000313" key="4">
    <source>
        <dbReference type="EMBL" id="BDV35647.1"/>
    </source>
</evidence>
<dbReference type="PANTHER" id="PTHR35889">
    <property type="entry name" value="CYCLOINULO-OLIGOSACCHARIDE FRUCTANOTRANSFERASE-RELATED"/>
    <property type="match status" value="1"/>
</dbReference>
<evidence type="ECO:0000259" key="2">
    <source>
        <dbReference type="Pfam" id="PF07583"/>
    </source>
</evidence>
<feature type="signal peptide" evidence="1">
    <location>
        <begin position="1"/>
        <end position="22"/>
    </location>
</feature>
<organism evidence="4 5">
    <name type="scientific">Methylocystis iwaonis</name>
    <dbReference type="NCBI Taxonomy" id="2885079"/>
    <lineage>
        <taxon>Bacteria</taxon>
        <taxon>Pseudomonadati</taxon>
        <taxon>Pseudomonadota</taxon>
        <taxon>Alphaproteobacteria</taxon>
        <taxon>Hyphomicrobiales</taxon>
        <taxon>Methylocystaceae</taxon>
        <taxon>Methylocystis</taxon>
    </lineage>
</organism>
<keyword evidence="5" id="KW-1185">Reference proteome</keyword>